<comment type="caution">
    <text evidence="1">The sequence shown here is derived from an EMBL/GenBank/DDBJ whole genome shotgun (WGS) entry which is preliminary data.</text>
</comment>
<dbReference type="EMBL" id="JBEPCU010000062">
    <property type="protein sequence ID" value="MER6976710.1"/>
    <property type="molecule type" value="Genomic_DNA"/>
</dbReference>
<reference evidence="1 2" key="1">
    <citation type="submission" date="2024-06" db="EMBL/GenBank/DDBJ databases">
        <title>The Natural Products Discovery Center: Release of the First 8490 Sequenced Strains for Exploring Actinobacteria Biosynthetic Diversity.</title>
        <authorList>
            <person name="Kalkreuter E."/>
            <person name="Kautsar S.A."/>
            <person name="Yang D."/>
            <person name="Bader C.D."/>
            <person name="Teijaro C.N."/>
            <person name="Fluegel L."/>
            <person name="Davis C.M."/>
            <person name="Simpson J.R."/>
            <person name="Lauterbach L."/>
            <person name="Steele A.D."/>
            <person name="Gui C."/>
            <person name="Meng S."/>
            <person name="Li G."/>
            <person name="Viehrig K."/>
            <person name="Ye F."/>
            <person name="Su P."/>
            <person name="Kiefer A.F."/>
            <person name="Nichols A."/>
            <person name="Cepeda A.J."/>
            <person name="Yan W."/>
            <person name="Fan B."/>
            <person name="Jiang Y."/>
            <person name="Adhikari A."/>
            <person name="Zheng C.-J."/>
            <person name="Schuster L."/>
            <person name="Cowan T.M."/>
            <person name="Smanski M.J."/>
            <person name="Chevrette M.G."/>
            <person name="De Carvalho L.P.S."/>
            <person name="Shen B."/>
        </authorList>
    </citation>
    <scope>NUCLEOTIDE SEQUENCE [LARGE SCALE GENOMIC DNA]</scope>
    <source>
        <strain evidence="1 2">NPDC000634</strain>
    </source>
</reference>
<sequence>MSITSTGEYLDGVFVAAGSYTLQRPVISPIGNDHSDLCGYGAAVVGDGSGTTLVLNDASTLRRQSPACCFALPNTSAGRSLHTAQPVRLVW</sequence>
<accession>A0ABV1VXP6</accession>
<organism evidence="1 2">
    <name type="scientific">Streptomyces carpinensis</name>
    <dbReference type="NCBI Taxonomy" id="66369"/>
    <lineage>
        <taxon>Bacteria</taxon>
        <taxon>Bacillati</taxon>
        <taxon>Actinomycetota</taxon>
        <taxon>Actinomycetes</taxon>
        <taxon>Kitasatosporales</taxon>
        <taxon>Streptomycetaceae</taxon>
        <taxon>Streptomyces</taxon>
    </lineage>
</organism>
<gene>
    <name evidence="1" type="ORF">ABT317_06645</name>
</gene>
<proteinExistence type="predicted"/>
<evidence type="ECO:0000313" key="2">
    <source>
        <dbReference type="Proteomes" id="UP001458415"/>
    </source>
</evidence>
<name>A0ABV1VXP6_9ACTN</name>
<dbReference type="RefSeq" id="WP_086722525.1">
    <property type="nucleotide sequence ID" value="NZ_MUBM01000010.1"/>
</dbReference>
<keyword evidence="2" id="KW-1185">Reference proteome</keyword>
<dbReference type="Proteomes" id="UP001458415">
    <property type="component" value="Unassembled WGS sequence"/>
</dbReference>
<protein>
    <submittedName>
        <fullName evidence="1">Uncharacterized protein</fullName>
    </submittedName>
</protein>
<evidence type="ECO:0000313" key="1">
    <source>
        <dbReference type="EMBL" id="MER6976710.1"/>
    </source>
</evidence>